<dbReference type="eggNOG" id="KOG2928">
    <property type="taxonomic scope" value="Eukaryota"/>
</dbReference>
<dbReference type="Pfam" id="PF04084">
    <property type="entry name" value="RecA-like_ORC2"/>
    <property type="match status" value="1"/>
</dbReference>
<dbReference type="InterPro" id="IPR056773">
    <property type="entry name" value="WHD_ORC2"/>
</dbReference>
<comment type="subcellular location">
    <subcellularLocation>
        <location evidence="1 5">Nucleus</location>
    </subcellularLocation>
</comment>
<dbReference type="Proteomes" id="UP000001072">
    <property type="component" value="Unassembled WGS sequence"/>
</dbReference>
<feature type="domain" description="Origin recognition complex subunit 2 RecA-like" evidence="7">
    <location>
        <begin position="155"/>
        <end position="345"/>
    </location>
</feature>
<evidence type="ECO:0000313" key="9">
    <source>
        <dbReference type="EMBL" id="EGG03291.1"/>
    </source>
</evidence>
<dbReference type="GO" id="GO:0005664">
    <property type="term" value="C:nuclear origin of replication recognition complex"/>
    <property type="evidence" value="ECO:0007669"/>
    <property type="project" value="UniProtKB-UniRule"/>
</dbReference>
<proteinExistence type="inferred from homology"/>
<reference evidence="10" key="1">
    <citation type="journal article" date="2011" name="Proc. Natl. Acad. Sci. U.S.A.">
        <title>Obligate biotrophy features unraveled by the genomic analysis of rust fungi.</title>
        <authorList>
            <person name="Duplessis S."/>
            <person name="Cuomo C.A."/>
            <person name="Lin Y.-C."/>
            <person name="Aerts A."/>
            <person name="Tisserant E."/>
            <person name="Veneault-Fourrey C."/>
            <person name="Joly D.L."/>
            <person name="Hacquard S."/>
            <person name="Amselem J."/>
            <person name="Cantarel B.L."/>
            <person name="Chiu R."/>
            <person name="Coutinho P.M."/>
            <person name="Feau N."/>
            <person name="Field M."/>
            <person name="Frey P."/>
            <person name="Gelhaye E."/>
            <person name="Goldberg J."/>
            <person name="Grabherr M.G."/>
            <person name="Kodira C.D."/>
            <person name="Kohler A."/>
            <person name="Kuees U."/>
            <person name="Lindquist E.A."/>
            <person name="Lucas S.M."/>
            <person name="Mago R."/>
            <person name="Mauceli E."/>
            <person name="Morin E."/>
            <person name="Murat C."/>
            <person name="Pangilinan J.L."/>
            <person name="Park R."/>
            <person name="Pearson M."/>
            <person name="Quesneville H."/>
            <person name="Rouhier N."/>
            <person name="Sakthikumar S."/>
            <person name="Salamov A.A."/>
            <person name="Schmutz J."/>
            <person name="Selles B."/>
            <person name="Shapiro H."/>
            <person name="Tanguay P."/>
            <person name="Tuskan G.A."/>
            <person name="Henrissat B."/>
            <person name="Van de Peer Y."/>
            <person name="Rouze P."/>
            <person name="Ellis J.G."/>
            <person name="Dodds P.N."/>
            <person name="Schein J.E."/>
            <person name="Zhong S."/>
            <person name="Hamelin R.C."/>
            <person name="Grigoriev I.V."/>
            <person name="Szabo L.J."/>
            <person name="Martin F."/>
        </authorList>
    </citation>
    <scope>NUCLEOTIDE SEQUENCE [LARGE SCALE GENOMIC DNA]</scope>
    <source>
        <strain evidence="10">98AG31 / pathotype 3-4-7</strain>
    </source>
</reference>
<name>F4RWI8_MELLP</name>
<dbReference type="InParanoid" id="F4RWI8"/>
<sequence length="532" mass="59123">MSSSRTPTRSQSKKRQLDIPSPHSSPRKRSSPLKKSTSNLTPAKESYINIANEDETPKQSRTKRSVVFELNEEADSSTDEEEDADADLMVQMEDGKQIERGFLSSKNSEDAYFIAHSKIHPTSSNLFSSRPDWEPFTIPSYIEALDDTPDKNNSNTIHTSHTQRWPQWRKELENGFSLIFHGLGSKRVALNEFMEEALVNEAGWEGLVINGFQAGSQVGDVLIGIEEIVNQIDETSDGLVSGRLNSFEVLEARARKLCASLNTTHTPICVLIHNLDGRSFRNLRAQSILSMLAAQPNIHLLATIDHIYAPLILPSTLASARPDTSASTVGHLGIGACGYNFLYHHLPTYLPYTFESILDGTLSDLLPSTIFPPTVTGSNTSRSDVRQNGPATSKSIMHVLSSLTKKAKSLFGLLAQHQLQAYEGITSAQQITLDQHFKKGIPLDETPLVAMASRSLFEVARTDFVASVESQMSALLVEFRDHGIITGRREAPNGRDQREKDDAEMMEDDDEWLWIVLGKDELNEVIENTEDM</sequence>
<protein>
    <recommendedName>
        <fullName evidence="5">Origin recognition complex subunit 2</fullName>
    </recommendedName>
</protein>
<evidence type="ECO:0000313" key="10">
    <source>
        <dbReference type="Proteomes" id="UP000001072"/>
    </source>
</evidence>
<evidence type="ECO:0000256" key="4">
    <source>
        <dbReference type="ARBA" id="ARBA00023242"/>
    </source>
</evidence>
<dbReference type="GO" id="GO:0006260">
    <property type="term" value="P:DNA replication"/>
    <property type="evidence" value="ECO:0007669"/>
    <property type="project" value="UniProtKB-UniRule"/>
</dbReference>
<evidence type="ECO:0000256" key="3">
    <source>
        <dbReference type="ARBA" id="ARBA00022705"/>
    </source>
</evidence>
<keyword evidence="10" id="KW-1185">Reference proteome</keyword>
<organism evidence="10">
    <name type="scientific">Melampsora larici-populina (strain 98AG31 / pathotype 3-4-7)</name>
    <name type="common">Poplar leaf rust fungus</name>
    <dbReference type="NCBI Taxonomy" id="747676"/>
    <lineage>
        <taxon>Eukaryota</taxon>
        <taxon>Fungi</taxon>
        <taxon>Dikarya</taxon>
        <taxon>Basidiomycota</taxon>
        <taxon>Pucciniomycotina</taxon>
        <taxon>Pucciniomycetes</taxon>
        <taxon>Pucciniales</taxon>
        <taxon>Melampsoraceae</taxon>
        <taxon>Melampsora</taxon>
    </lineage>
</organism>
<dbReference type="RefSeq" id="XP_007413426.1">
    <property type="nucleotide sequence ID" value="XM_007413364.1"/>
</dbReference>
<comment type="subunit">
    <text evidence="5">Component of the origin recognition complex (ORC).</text>
</comment>
<dbReference type="PANTHER" id="PTHR14052:SF0">
    <property type="entry name" value="ORIGIN RECOGNITION COMPLEX SUBUNIT 2"/>
    <property type="match status" value="1"/>
</dbReference>
<feature type="compositionally biased region" description="Polar residues" evidence="6">
    <location>
        <begin position="1"/>
        <end position="10"/>
    </location>
</feature>
<accession>F4RWI8</accession>
<evidence type="ECO:0000256" key="6">
    <source>
        <dbReference type="SAM" id="MobiDB-lite"/>
    </source>
</evidence>
<dbReference type="KEGG" id="mlr:MELLADRAFT_117373"/>
<dbReference type="PANTHER" id="PTHR14052">
    <property type="entry name" value="ORIGIN RECOGNITION COMPLEX SUBUNIT 2"/>
    <property type="match status" value="1"/>
</dbReference>
<keyword evidence="4 5" id="KW-0539">Nucleus</keyword>
<dbReference type="Pfam" id="PF24882">
    <property type="entry name" value="WHD_ORC2"/>
    <property type="match status" value="1"/>
</dbReference>
<dbReference type="STRING" id="747676.F4RWI8"/>
<dbReference type="InterPro" id="IPR056772">
    <property type="entry name" value="RecA-like_ORC2"/>
</dbReference>
<evidence type="ECO:0000259" key="7">
    <source>
        <dbReference type="Pfam" id="PF04084"/>
    </source>
</evidence>
<evidence type="ECO:0000256" key="5">
    <source>
        <dbReference type="RuleBase" id="RU368084"/>
    </source>
</evidence>
<dbReference type="GeneID" id="18926001"/>
<dbReference type="AlphaFoldDB" id="F4RWI8"/>
<evidence type="ECO:0000256" key="2">
    <source>
        <dbReference type="ARBA" id="ARBA00007421"/>
    </source>
</evidence>
<dbReference type="OrthoDB" id="346673at2759"/>
<dbReference type="GO" id="GO:0003688">
    <property type="term" value="F:DNA replication origin binding"/>
    <property type="evidence" value="ECO:0007669"/>
    <property type="project" value="UniProtKB-UniRule"/>
</dbReference>
<dbReference type="VEuPathDB" id="FungiDB:MELLADRAFT_117373"/>
<comment type="function">
    <text evidence="5">Component of the origin recognition complex (ORC) that binds origins of replication. DNA-binding is ATP-dependent. ORC is required to assemble the pre-replication complex necessary to initiate DNA replication.</text>
</comment>
<dbReference type="HOGENOM" id="CLU_018596_0_0_1"/>
<comment type="similarity">
    <text evidence="2 5">Belongs to the ORC2 family.</text>
</comment>
<feature type="region of interest" description="Disordered" evidence="6">
    <location>
        <begin position="1"/>
        <end position="64"/>
    </location>
</feature>
<dbReference type="FunCoup" id="F4RWI8">
    <property type="interactions" value="940"/>
</dbReference>
<evidence type="ECO:0000256" key="1">
    <source>
        <dbReference type="ARBA" id="ARBA00004123"/>
    </source>
</evidence>
<gene>
    <name evidence="9" type="ORF">MELLADRAFT_117373</name>
</gene>
<dbReference type="InterPro" id="IPR007220">
    <property type="entry name" value="ORC2"/>
</dbReference>
<feature type="domain" description="Origin recognition complex subunit 2 winged-helix" evidence="8">
    <location>
        <begin position="449"/>
        <end position="520"/>
    </location>
</feature>
<dbReference type="EMBL" id="GL883125">
    <property type="protein sequence ID" value="EGG03291.1"/>
    <property type="molecule type" value="Genomic_DNA"/>
</dbReference>
<evidence type="ECO:0000259" key="8">
    <source>
        <dbReference type="Pfam" id="PF24882"/>
    </source>
</evidence>
<keyword evidence="3 5" id="KW-0235">DNA replication</keyword>